<evidence type="ECO:0000313" key="4">
    <source>
        <dbReference type="EMBL" id="GMA32756.1"/>
    </source>
</evidence>
<feature type="domain" description="ABC transporter" evidence="3">
    <location>
        <begin position="1"/>
        <end position="221"/>
    </location>
</feature>
<keyword evidence="2" id="KW-0067">ATP-binding</keyword>
<dbReference type="InterPro" id="IPR003593">
    <property type="entry name" value="AAA+_ATPase"/>
</dbReference>
<dbReference type="InterPro" id="IPR027417">
    <property type="entry name" value="P-loop_NTPase"/>
</dbReference>
<dbReference type="InterPro" id="IPR017871">
    <property type="entry name" value="ABC_transporter-like_CS"/>
</dbReference>
<name>A0AA38CTF5_9MICO</name>
<dbReference type="PANTHER" id="PTHR43582:SF5">
    <property type="entry name" value="ABC TRANSPORTER"/>
    <property type="match status" value="1"/>
</dbReference>
<comment type="caution">
    <text evidence="4">The sequence shown here is derived from an EMBL/GenBank/DDBJ whole genome shotgun (WGS) entry which is preliminary data.</text>
</comment>
<dbReference type="EMBL" id="BSUM01000001">
    <property type="protein sequence ID" value="GMA32756.1"/>
    <property type="molecule type" value="Genomic_DNA"/>
</dbReference>
<keyword evidence="1" id="KW-0547">Nucleotide-binding</keyword>
<dbReference type="Proteomes" id="UP001157161">
    <property type="component" value="Unassembled WGS sequence"/>
</dbReference>
<dbReference type="PANTHER" id="PTHR43582">
    <property type="entry name" value="LINEARMYCIN RESISTANCE ATP-BINDING PROTEIN LNRL"/>
    <property type="match status" value="1"/>
</dbReference>
<organism evidence="4 5">
    <name type="scientific">Litorihabitans aurantiacus</name>
    <dbReference type="NCBI Taxonomy" id="1930061"/>
    <lineage>
        <taxon>Bacteria</taxon>
        <taxon>Bacillati</taxon>
        <taxon>Actinomycetota</taxon>
        <taxon>Actinomycetes</taxon>
        <taxon>Micrococcales</taxon>
        <taxon>Beutenbergiaceae</taxon>
        <taxon>Litorihabitans</taxon>
    </lineage>
</organism>
<gene>
    <name evidence="4" type="ORF">GCM10025875_27480</name>
</gene>
<dbReference type="Pfam" id="PF00005">
    <property type="entry name" value="ABC_tran"/>
    <property type="match status" value="1"/>
</dbReference>
<protein>
    <submittedName>
        <fullName evidence="4">ABC transporter</fullName>
    </submittedName>
</protein>
<sequence length="349" mass="35906">MVEAVRGIDLSVADGELVAILGPNGAGKSTTLKMLTGLLAPTAGEATVAGHDVVAHPDRVRRAIGYIGQGNSAGHYFRVADELASQAQFYGVPAAEGRRRAADLLSALDLVGLEKRTVNTLSGGQRRRLDVAMGLLNRPPLLFLDEPSTGMDPASRANLWEHVQRMRHEFGMTLVLTTHYLEEADRMAERVVVIDQGSIIADDTPTALRHTHASDVVTLTWASEAEARRAREVLAADARVAGGLAQPGATTTATAAAPAATVPGGLRLELDDGPALLPVLLHLLEGAGLRPATASIAEATLDDVFLNLTGRSLREESESGDDAAAVAAMASAAGGPGGSGGSGSAGGAA</sequence>
<dbReference type="PROSITE" id="PS00211">
    <property type="entry name" value="ABC_TRANSPORTER_1"/>
    <property type="match status" value="1"/>
</dbReference>
<proteinExistence type="predicted"/>
<dbReference type="GO" id="GO:0016887">
    <property type="term" value="F:ATP hydrolysis activity"/>
    <property type="evidence" value="ECO:0007669"/>
    <property type="project" value="InterPro"/>
</dbReference>
<dbReference type="SUPFAM" id="SSF52540">
    <property type="entry name" value="P-loop containing nucleoside triphosphate hydrolases"/>
    <property type="match status" value="1"/>
</dbReference>
<dbReference type="GO" id="GO:0005524">
    <property type="term" value="F:ATP binding"/>
    <property type="evidence" value="ECO:0007669"/>
    <property type="project" value="UniProtKB-KW"/>
</dbReference>
<evidence type="ECO:0000259" key="3">
    <source>
        <dbReference type="PROSITE" id="PS50893"/>
    </source>
</evidence>
<evidence type="ECO:0000313" key="5">
    <source>
        <dbReference type="Proteomes" id="UP001157161"/>
    </source>
</evidence>
<keyword evidence="5" id="KW-1185">Reference proteome</keyword>
<dbReference type="Gene3D" id="3.40.50.300">
    <property type="entry name" value="P-loop containing nucleotide triphosphate hydrolases"/>
    <property type="match status" value="1"/>
</dbReference>
<dbReference type="PROSITE" id="PS50893">
    <property type="entry name" value="ABC_TRANSPORTER_2"/>
    <property type="match status" value="1"/>
</dbReference>
<dbReference type="InterPro" id="IPR003439">
    <property type="entry name" value="ABC_transporter-like_ATP-bd"/>
</dbReference>
<evidence type="ECO:0000256" key="1">
    <source>
        <dbReference type="ARBA" id="ARBA00022741"/>
    </source>
</evidence>
<accession>A0AA38CTF5</accession>
<reference evidence="4" key="1">
    <citation type="journal article" date="2014" name="Int. J. Syst. Evol. Microbiol.">
        <title>Complete genome sequence of Corynebacterium casei LMG S-19264T (=DSM 44701T), isolated from a smear-ripened cheese.</title>
        <authorList>
            <consortium name="US DOE Joint Genome Institute (JGI-PGF)"/>
            <person name="Walter F."/>
            <person name="Albersmeier A."/>
            <person name="Kalinowski J."/>
            <person name="Ruckert C."/>
        </authorList>
    </citation>
    <scope>NUCLEOTIDE SEQUENCE</scope>
    <source>
        <strain evidence="4">NBRC 112290</strain>
    </source>
</reference>
<reference evidence="4" key="2">
    <citation type="submission" date="2023-02" db="EMBL/GenBank/DDBJ databases">
        <authorList>
            <person name="Sun Q."/>
            <person name="Mori K."/>
        </authorList>
    </citation>
    <scope>NUCLEOTIDE SEQUENCE</scope>
    <source>
        <strain evidence="4">NBRC 112290</strain>
    </source>
</reference>
<evidence type="ECO:0000256" key="2">
    <source>
        <dbReference type="ARBA" id="ARBA00022840"/>
    </source>
</evidence>
<dbReference type="SMART" id="SM00382">
    <property type="entry name" value="AAA"/>
    <property type="match status" value="1"/>
</dbReference>
<dbReference type="AlphaFoldDB" id="A0AA38CTF5"/>